<dbReference type="GO" id="GO:0006633">
    <property type="term" value="P:fatty acid biosynthetic process"/>
    <property type="evidence" value="ECO:0007669"/>
    <property type="project" value="TreeGrafter"/>
</dbReference>
<comment type="catalytic activity">
    <reaction evidence="5 6">
        <text>holo-[ACP] + malonyl-CoA = malonyl-[ACP] + CoA</text>
        <dbReference type="Rhea" id="RHEA:41792"/>
        <dbReference type="Rhea" id="RHEA-COMP:9623"/>
        <dbReference type="Rhea" id="RHEA-COMP:9685"/>
        <dbReference type="ChEBI" id="CHEBI:57287"/>
        <dbReference type="ChEBI" id="CHEBI:57384"/>
        <dbReference type="ChEBI" id="CHEBI:64479"/>
        <dbReference type="ChEBI" id="CHEBI:78449"/>
        <dbReference type="EC" id="2.3.1.39"/>
    </reaction>
</comment>
<keyword evidence="3 6" id="KW-0808">Transferase</keyword>
<dbReference type="FunFam" id="3.30.70.250:FF:000001">
    <property type="entry name" value="Malonyl CoA-acyl carrier protein transacylase"/>
    <property type="match status" value="1"/>
</dbReference>
<organism evidence="9 10">
    <name type="scientific">Candidatus Abyssobacteria bacterium SURF_17</name>
    <dbReference type="NCBI Taxonomy" id="2093361"/>
    <lineage>
        <taxon>Bacteria</taxon>
        <taxon>Pseudomonadati</taxon>
        <taxon>Candidatus Hydrogenedentota</taxon>
        <taxon>Candidatus Abyssobacteria</taxon>
    </lineage>
</organism>
<evidence type="ECO:0000256" key="7">
    <source>
        <dbReference type="PIRSR" id="PIRSR000446-1"/>
    </source>
</evidence>
<dbReference type="Gene3D" id="3.40.366.10">
    <property type="entry name" value="Malonyl-Coenzyme A Acyl Carrier Protein, domain 2"/>
    <property type="match status" value="1"/>
</dbReference>
<evidence type="ECO:0000313" key="9">
    <source>
        <dbReference type="EMBL" id="RJP66982.1"/>
    </source>
</evidence>
<dbReference type="SMART" id="SM00827">
    <property type="entry name" value="PKS_AT"/>
    <property type="match status" value="1"/>
</dbReference>
<reference evidence="9 10" key="1">
    <citation type="journal article" date="2017" name="ISME J.">
        <title>Energy and carbon metabolisms in a deep terrestrial subsurface fluid microbial community.</title>
        <authorList>
            <person name="Momper L."/>
            <person name="Jungbluth S.P."/>
            <person name="Lee M.D."/>
            <person name="Amend J.P."/>
        </authorList>
    </citation>
    <scope>NUCLEOTIDE SEQUENCE [LARGE SCALE GENOMIC DNA]</scope>
    <source>
        <strain evidence="9">SURF_17</strain>
    </source>
</reference>
<dbReference type="InterPro" id="IPR050858">
    <property type="entry name" value="Mal-CoA-ACP_Trans/PKS_FabD"/>
</dbReference>
<dbReference type="EMBL" id="QZKI01000110">
    <property type="protein sequence ID" value="RJP66982.1"/>
    <property type="molecule type" value="Genomic_DNA"/>
</dbReference>
<evidence type="ECO:0000256" key="3">
    <source>
        <dbReference type="ARBA" id="ARBA00022679"/>
    </source>
</evidence>
<dbReference type="PIRSF" id="PIRSF000446">
    <property type="entry name" value="Mct"/>
    <property type="match status" value="1"/>
</dbReference>
<dbReference type="InterPro" id="IPR014043">
    <property type="entry name" value="Acyl_transferase_dom"/>
</dbReference>
<dbReference type="PANTHER" id="PTHR42681:SF1">
    <property type="entry name" value="MALONYL-COA-ACYL CARRIER PROTEIN TRANSACYLASE, MITOCHONDRIAL"/>
    <property type="match status" value="1"/>
</dbReference>
<protein>
    <recommendedName>
        <fullName evidence="2 6">Malonyl CoA-acyl carrier protein transacylase</fullName>
        <ecNumber evidence="1 6">2.3.1.39</ecNumber>
    </recommendedName>
</protein>
<dbReference type="AlphaFoldDB" id="A0A419ET52"/>
<evidence type="ECO:0000313" key="10">
    <source>
        <dbReference type="Proteomes" id="UP000285961"/>
    </source>
</evidence>
<accession>A0A419ET52</accession>
<dbReference type="InterPro" id="IPR016036">
    <property type="entry name" value="Malonyl_transacylase_ACP-bd"/>
</dbReference>
<dbReference type="EC" id="2.3.1.39" evidence="1 6"/>
<proteinExistence type="inferred from homology"/>
<name>A0A419ET52_9BACT</name>
<dbReference type="InterPro" id="IPR004410">
    <property type="entry name" value="Malonyl_CoA-ACP_transAc_FabD"/>
</dbReference>
<dbReference type="NCBIfam" id="TIGR00128">
    <property type="entry name" value="fabD"/>
    <property type="match status" value="1"/>
</dbReference>
<dbReference type="Proteomes" id="UP000285961">
    <property type="component" value="Unassembled WGS sequence"/>
</dbReference>
<evidence type="ECO:0000256" key="5">
    <source>
        <dbReference type="ARBA" id="ARBA00048462"/>
    </source>
</evidence>
<keyword evidence="4 6" id="KW-0012">Acyltransferase</keyword>
<evidence type="ECO:0000256" key="4">
    <source>
        <dbReference type="ARBA" id="ARBA00023315"/>
    </source>
</evidence>
<dbReference type="PANTHER" id="PTHR42681">
    <property type="entry name" value="MALONYL-COA-ACYL CARRIER PROTEIN TRANSACYLASE, MITOCHONDRIAL"/>
    <property type="match status" value="1"/>
</dbReference>
<evidence type="ECO:0000259" key="8">
    <source>
        <dbReference type="SMART" id="SM00827"/>
    </source>
</evidence>
<evidence type="ECO:0000256" key="2">
    <source>
        <dbReference type="ARBA" id="ARBA00018953"/>
    </source>
</evidence>
<evidence type="ECO:0000256" key="6">
    <source>
        <dbReference type="PIRNR" id="PIRNR000446"/>
    </source>
</evidence>
<dbReference type="SUPFAM" id="SSF55048">
    <property type="entry name" value="Probable ACP-binding domain of malonyl-CoA ACP transacylase"/>
    <property type="match status" value="1"/>
</dbReference>
<dbReference type="Pfam" id="PF00698">
    <property type="entry name" value="Acyl_transf_1"/>
    <property type="match status" value="1"/>
</dbReference>
<evidence type="ECO:0000256" key="1">
    <source>
        <dbReference type="ARBA" id="ARBA00013258"/>
    </source>
</evidence>
<gene>
    <name evidence="9" type="primary">fabD</name>
    <name evidence="9" type="ORF">C4532_15300</name>
</gene>
<dbReference type="InterPro" id="IPR016035">
    <property type="entry name" value="Acyl_Trfase/lysoPLipase"/>
</dbReference>
<dbReference type="Gene3D" id="3.30.70.250">
    <property type="entry name" value="Malonyl-CoA ACP transacylase, ACP-binding"/>
    <property type="match status" value="1"/>
</dbReference>
<dbReference type="InterPro" id="IPR024925">
    <property type="entry name" value="Malonyl_CoA-ACP_transAc"/>
</dbReference>
<comment type="caution">
    <text evidence="9">The sequence shown here is derived from an EMBL/GenBank/DDBJ whole genome shotgun (WGS) entry which is preliminary data.</text>
</comment>
<sequence length="308" mass="32916">MGKTAWIFPGQGSQCIGMGRELCERNEEARLIFERAEETLGTPLRRIMFEGPEETLKETRNAQPAIFVLSVALARALSSMGHVPDFVAGHSLGEYSALVAAGAIEFDDAVELVRDRALSMQEACLTNPGTMCAILGLDAPTIGEVCAGVSDGIVDVANINSPGQVVISGEHEAVRKAGEDAKKRGAKRAMPLQVSGAFHSRLMRPAAEKFASSVRTASISRPLAHFFPNVSASPTEAPEQIRAGLIRQICSPVLWQLTIERMLERGVETFVEVGPGKVLTGLLKRINGSSITLNVDGPESLEQAAQAL</sequence>
<dbReference type="GO" id="GO:0005829">
    <property type="term" value="C:cytosol"/>
    <property type="evidence" value="ECO:0007669"/>
    <property type="project" value="TreeGrafter"/>
</dbReference>
<dbReference type="InterPro" id="IPR001227">
    <property type="entry name" value="Ac_transferase_dom_sf"/>
</dbReference>
<comment type="similarity">
    <text evidence="6">Belongs to the fabD family.</text>
</comment>
<feature type="active site" evidence="7">
    <location>
        <position position="199"/>
    </location>
</feature>
<feature type="domain" description="Malonyl-CoA:ACP transacylase (MAT)" evidence="8">
    <location>
        <begin position="7"/>
        <end position="298"/>
    </location>
</feature>
<dbReference type="SUPFAM" id="SSF52151">
    <property type="entry name" value="FabD/lysophospholipase-like"/>
    <property type="match status" value="1"/>
</dbReference>
<dbReference type="GO" id="GO:0004314">
    <property type="term" value="F:[acyl-carrier-protein] S-malonyltransferase activity"/>
    <property type="evidence" value="ECO:0007669"/>
    <property type="project" value="UniProtKB-EC"/>
</dbReference>
<feature type="active site" evidence="7">
    <location>
        <position position="91"/>
    </location>
</feature>